<feature type="compositionally biased region" description="Basic and acidic residues" evidence="1">
    <location>
        <begin position="294"/>
        <end position="304"/>
    </location>
</feature>
<dbReference type="PROSITE" id="PS50309">
    <property type="entry name" value="DC"/>
    <property type="match status" value="1"/>
</dbReference>
<dbReference type="InterPro" id="IPR036572">
    <property type="entry name" value="Doublecortin_dom_sf"/>
</dbReference>
<dbReference type="SUPFAM" id="SSF89837">
    <property type="entry name" value="Doublecortin (DC)"/>
    <property type="match status" value="1"/>
</dbReference>
<feature type="domain" description="Doublecortin" evidence="2">
    <location>
        <begin position="27"/>
        <end position="108"/>
    </location>
</feature>
<feature type="compositionally biased region" description="Polar residues" evidence="1">
    <location>
        <begin position="284"/>
        <end position="293"/>
    </location>
</feature>
<evidence type="ECO:0000256" key="1">
    <source>
        <dbReference type="SAM" id="MobiDB-lite"/>
    </source>
</evidence>
<dbReference type="GO" id="GO:0005874">
    <property type="term" value="C:microtubule"/>
    <property type="evidence" value="ECO:0007669"/>
    <property type="project" value="TreeGrafter"/>
</dbReference>
<dbReference type="WBParaSite" id="HCON_00049350-00001">
    <property type="protein sequence ID" value="HCON_00049350-00001"/>
    <property type="gene ID" value="HCON_00049350"/>
</dbReference>
<evidence type="ECO:0000259" key="2">
    <source>
        <dbReference type="PROSITE" id="PS50309"/>
    </source>
</evidence>
<proteinExistence type="predicted"/>
<dbReference type="FunFam" id="3.10.20.230:FF:000023">
    <property type="entry name" value="Predicted protein"/>
    <property type="match status" value="1"/>
</dbReference>
<dbReference type="SMART" id="SM00537">
    <property type="entry name" value="DCX"/>
    <property type="match status" value="1"/>
</dbReference>
<organism evidence="3 4">
    <name type="scientific">Haemonchus contortus</name>
    <name type="common">Barber pole worm</name>
    <dbReference type="NCBI Taxonomy" id="6289"/>
    <lineage>
        <taxon>Eukaryota</taxon>
        <taxon>Metazoa</taxon>
        <taxon>Ecdysozoa</taxon>
        <taxon>Nematoda</taxon>
        <taxon>Chromadorea</taxon>
        <taxon>Rhabditida</taxon>
        <taxon>Rhabditina</taxon>
        <taxon>Rhabditomorpha</taxon>
        <taxon>Strongyloidea</taxon>
        <taxon>Trichostrongylidae</taxon>
        <taxon>Haemonchus</taxon>
    </lineage>
</organism>
<dbReference type="GO" id="GO:0035556">
    <property type="term" value="P:intracellular signal transduction"/>
    <property type="evidence" value="ECO:0007669"/>
    <property type="project" value="InterPro"/>
</dbReference>
<keyword evidence="3" id="KW-1185">Reference proteome</keyword>
<protein>
    <submittedName>
        <fullName evidence="4">Doublecortin domain-containing protein</fullName>
    </submittedName>
</protein>
<dbReference type="AlphaFoldDB" id="A0A7I5E7J5"/>
<dbReference type="PANTHER" id="PTHR23004">
    <property type="entry name" value="DOUBLECORTIN DOMAIN CONTAINING 2"/>
    <property type="match status" value="1"/>
</dbReference>
<evidence type="ECO:0000313" key="3">
    <source>
        <dbReference type="Proteomes" id="UP000025227"/>
    </source>
</evidence>
<name>A0A7I5E7J5_HAECO</name>
<sequence length="385" mass="44498">MNSAERREYDLDFTGPPPKILFDFHAIRIRVYKNGDERDPGKLITITRREYKHWIIFLDALTRKLGTTTAINRLYSVDGIRVNHFAELEHNGEYVAVERGRFIDCNYGAYRIWTQTEKKWTSLVRVTEGKPVFLDSGDSMDLYLKKQGYGSTTGLPYPLDGLSRSPNASASQLCEDKIGGSSERLHKAGEEMWNEQNHSVSMSNIQTVGDAKEKSVMREQSLSVTRLPRLLGIEDNPRRNKGYGSTRKEKEVDRLPLIQQPTDTQKSTKDELKKGGLSEETRSSGKTSEQPSQLEKKEEAETKKTVKGYSTDDQPMSSWQSMRPGTVYEKKEMMHEIISEGAKPTLWREKQRRNRAEKMTEVVRTYEKIREYRRFIDEYDPDFVD</sequence>
<dbReference type="InterPro" id="IPR003533">
    <property type="entry name" value="Doublecortin_dom"/>
</dbReference>
<dbReference type="Pfam" id="PF03607">
    <property type="entry name" value="DCX"/>
    <property type="match status" value="1"/>
</dbReference>
<dbReference type="PANTHER" id="PTHR23004:SF22">
    <property type="entry name" value="DOUBLECORTIN DOMAIN-CONTAINING PROTEIN"/>
    <property type="match status" value="1"/>
</dbReference>
<reference evidence="4" key="1">
    <citation type="submission" date="2020-12" db="UniProtKB">
        <authorList>
            <consortium name="WormBaseParasite"/>
        </authorList>
    </citation>
    <scope>IDENTIFICATION</scope>
    <source>
        <strain evidence="4">MHco3</strain>
    </source>
</reference>
<dbReference type="OMA" id="KEMMHEI"/>
<dbReference type="Proteomes" id="UP000025227">
    <property type="component" value="Unplaced"/>
</dbReference>
<dbReference type="Gene3D" id="3.10.20.230">
    <property type="entry name" value="Doublecortin domain"/>
    <property type="match status" value="1"/>
</dbReference>
<dbReference type="OrthoDB" id="1738954at2759"/>
<feature type="compositionally biased region" description="Basic and acidic residues" evidence="1">
    <location>
        <begin position="266"/>
        <end position="283"/>
    </location>
</feature>
<feature type="region of interest" description="Disordered" evidence="1">
    <location>
        <begin position="228"/>
        <end position="323"/>
    </location>
</feature>
<accession>A0A7I5E7J5</accession>
<feature type="compositionally biased region" description="Polar residues" evidence="1">
    <location>
        <begin position="311"/>
        <end position="323"/>
    </location>
</feature>
<dbReference type="GO" id="GO:0005815">
    <property type="term" value="C:microtubule organizing center"/>
    <property type="evidence" value="ECO:0007669"/>
    <property type="project" value="TreeGrafter"/>
</dbReference>
<evidence type="ECO:0000313" key="4">
    <source>
        <dbReference type="WBParaSite" id="HCON_00049350-00001"/>
    </source>
</evidence>